<evidence type="ECO:0000256" key="1">
    <source>
        <dbReference type="SAM" id="MobiDB-lite"/>
    </source>
</evidence>
<sequence>MSLQQSSCSKSIPDNMGSSNHRKECSNRTSDFGDPLLEEISRQLNQKISDLQDENVIQRAALNELALINATLVARCRSLELENTGLWNEIFKMKGPTFPNEITDIFIDFLHNNRRTLASCALVCKSWLARSRYHHFSSLSFKESSSTRQTLLRELMIHPLLVSLRLINFDQTTICTTSWDRFWSNKPFLEGIKRVHTQKSKMPLNPMFLSQKLPNLNSLQCAASKDVQVFAPDQGFLHPFTEFLSTRLPDTWKRVTLTLPASTTRFGVKDWFSLQRVGPPDNVQVHLNLCQIREEDLPVLAECFRYLGSSLYLLYIHFLNDTSQVLFHQMNILSRNTGLQHINIFGPFYFDVKRNQYLQSLKNAPGLLASIPGHSLRQITLTFVIGDFSNTTAPVVPLSMQDGLCASIDDILSPAGPSGPDSSPSQSSQVHSRFPCLEEVGFSVYTAKSDYAVQVTSDLISRAESMVQEHFPRLHASGKLICRTNLD</sequence>
<keyword evidence="3" id="KW-1185">Reference proteome</keyword>
<accession>A0A4S8LZ62</accession>
<name>A0A4S8LZ62_DENBC</name>
<feature type="compositionally biased region" description="Polar residues" evidence="1">
    <location>
        <begin position="1"/>
        <end position="19"/>
    </location>
</feature>
<dbReference type="EMBL" id="ML179221">
    <property type="protein sequence ID" value="THU94553.1"/>
    <property type="molecule type" value="Genomic_DNA"/>
</dbReference>
<dbReference type="AlphaFoldDB" id="A0A4S8LZ62"/>
<dbReference type="Proteomes" id="UP000297245">
    <property type="component" value="Unassembled WGS sequence"/>
</dbReference>
<proteinExistence type="predicted"/>
<protein>
    <recommendedName>
        <fullName evidence="4">F-box domain-containing protein</fullName>
    </recommendedName>
</protein>
<evidence type="ECO:0000313" key="3">
    <source>
        <dbReference type="Proteomes" id="UP000297245"/>
    </source>
</evidence>
<dbReference type="OrthoDB" id="2788229at2759"/>
<feature type="region of interest" description="Disordered" evidence="1">
    <location>
        <begin position="1"/>
        <end position="30"/>
    </location>
</feature>
<gene>
    <name evidence="2" type="ORF">K435DRAFT_839814</name>
</gene>
<reference evidence="2 3" key="1">
    <citation type="journal article" date="2019" name="Nat. Ecol. Evol.">
        <title>Megaphylogeny resolves global patterns of mushroom evolution.</title>
        <authorList>
            <person name="Varga T."/>
            <person name="Krizsan K."/>
            <person name="Foldi C."/>
            <person name="Dima B."/>
            <person name="Sanchez-Garcia M."/>
            <person name="Sanchez-Ramirez S."/>
            <person name="Szollosi G.J."/>
            <person name="Szarkandi J.G."/>
            <person name="Papp V."/>
            <person name="Albert L."/>
            <person name="Andreopoulos W."/>
            <person name="Angelini C."/>
            <person name="Antonin V."/>
            <person name="Barry K.W."/>
            <person name="Bougher N.L."/>
            <person name="Buchanan P."/>
            <person name="Buyck B."/>
            <person name="Bense V."/>
            <person name="Catcheside P."/>
            <person name="Chovatia M."/>
            <person name="Cooper J."/>
            <person name="Damon W."/>
            <person name="Desjardin D."/>
            <person name="Finy P."/>
            <person name="Geml J."/>
            <person name="Haridas S."/>
            <person name="Hughes K."/>
            <person name="Justo A."/>
            <person name="Karasinski D."/>
            <person name="Kautmanova I."/>
            <person name="Kiss B."/>
            <person name="Kocsube S."/>
            <person name="Kotiranta H."/>
            <person name="LaButti K.M."/>
            <person name="Lechner B.E."/>
            <person name="Liimatainen K."/>
            <person name="Lipzen A."/>
            <person name="Lukacs Z."/>
            <person name="Mihaltcheva S."/>
            <person name="Morgado L.N."/>
            <person name="Niskanen T."/>
            <person name="Noordeloos M.E."/>
            <person name="Ohm R.A."/>
            <person name="Ortiz-Santana B."/>
            <person name="Ovrebo C."/>
            <person name="Racz N."/>
            <person name="Riley R."/>
            <person name="Savchenko A."/>
            <person name="Shiryaev A."/>
            <person name="Soop K."/>
            <person name="Spirin V."/>
            <person name="Szebenyi C."/>
            <person name="Tomsovsky M."/>
            <person name="Tulloss R.E."/>
            <person name="Uehling J."/>
            <person name="Grigoriev I.V."/>
            <person name="Vagvolgyi C."/>
            <person name="Papp T."/>
            <person name="Martin F.M."/>
            <person name="Miettinen O."/>
            <person name="Hibbett D.S."/>
            <person name="Nagy L.G."/>
        </authorList>
    </citation>
    <scope>NUCLEOTIDE SEQUENCE [LARGE SCALE GENOMIC DNA]</scope>
    <source>
        <strain evidence="2 3">CBS 962.96</strain>
    </source>
</reference>
<organism evidence="2 3">
    <name type="scientific">Dendrothele bispora (strain CBS 962.96)</name>
    <dbReference type="NCBI Taxonomy" id="1314807"/>
    <lineage>
        <taxon>Eukaryota</taxon>
        <taxon>Fungi</taxon>
        <taxon>Dikarya</taxon>
        <taxon>Basidiomycota</taxon>
        <taxon>Agaricomycotina</taxon>
        <taxon>Agaricomycetes</taxon>
        <taxon>Agaricomycetidae</taxon>
        <taxon>Agaricales</taxon>
        <taxon>Agaricales incertae sedis</taxon>
        <taxon>Dendrothele</taxon>
    </lineage>
</organism>
<evidence type="ECO:0008006" key="4">
    <source>
        <dbReference type="Google" id="ProtNLM"/>
    </source>
</evidence>
<evidence type="ECO:0000313" key="2">
    <source>
        <dbReference type="EMBL" id="THU94553.1"/>
    </source>
</evidence>